<accession>A0ABQ7G0E9</accession>
<proteinExistence type="predicted"/>
<feature type="domain" description="Right handed beta helix" evidence="1">
    <location>
        <begin position="64"/>
        <end position="205"/>
    </location>
</feature>
<name>A0ABQ7G0E9_DUNSA</name>
<dbReference type="EMBL" id="MU070366">
    <property type="protein sequence ID" value="KAF5828083.1"/>
    <property type="molecule type" value="Genomic_DNA"/>
</dbReference>
<keyword evidence="3" id="KW-1185">Reference proteome</keyword>
<organism evidence="2 3">
    <name type="scientific">Dunaliella salina</name>
    <name type="common">Green alga</name>
    <name type="synonym">Protococcus salinus</name>
    <dbReference type="NCBI Taxonomy" id="3046"/>
    <lineage>
        <taxon>Eukaryota</taxon>
        <taxon>Viridiplantae</taxon>
        <taxon>Chlorophyta</taxon>
        <taxon>core chlorophytes</taxon>
        <taxon>Chlorophyceae</taxon>
        <taxon>CS clade</taxon>
        <taxon>Chlamydomonadales</taxon>
        <taxon>Dunaliellaceae</taxon>
        <taxon>Dunaliella</taxon>
    </lineage>
</organism>
<gene>
    <name evidence="2" type="ORF">DUNSADRAFT_18255</name>
</gene>
<reference evidence="2" key="1">
    <citation type="submission" date="2017-08" db="EMBL/GenBank/DDBJ databases">
        <authorList>
            <person name="Polle J.E."/>
            <person name="Barry K."/>
            <person name="Cushman J."/>
            <person name="Schmutz J."/>
            <person name="Tran D."/>
            <person name="Hathwaick L.T."/>
            <person name="Yim W.C."/>
            <person name="Jenkins J."/>
            <person name="Mckie-Krisberg Z.M."/>
            <person name="Prochnik S."/>
            <person name="Lindquist E."/>
            <person name="Dockter R.B."/>
            <person name="Adam C."/>
            <person name="Molina H."/>
            <person name="Bunkerborg J."/>
            <person name="Jin E."/>
            <person name="Buchheim M."/>
            <person name="Magnuson J."/>
        </authorList>
    </citation>
    <scope>NUCLEOTIDE SEQUENCE</scope>
    <source>
        <strain evidence="2">CCAP 19/18</strain>
    </source>
</reference>
<dbReference type="SUPFAM" id="SSF51126">
    <property type="entry name" value="Pectin lyase-like"/>
    <property type="match status" value="1"/>
</dbReference>
<evidence type="ECO:0000313" key="2">
    <source>
        <dbReference type="EMBL" id="KAF5828083.1"/>
    </source>
</evidence>
<evidence type="ECO:0000259" key="1">
    <source>
        <dbReference type="Pfam" id="PF13229"/>
    </source>
</evidence>
<dbReference type="InterPro" id="IPR012334">
    <property type="entry name" value="Pectin_lyas_fold"/>
</dbReference>
<protein>
    <recommendedName>
        <fullName evidence="1">Right handed beta helix domain-containing protein</fullName>
    </recommendedName>
</protein>
<comment type="caution">
    <text evidence="2">The sequence shown here is derived from an EMBL/GenBank/DDBJ whole genome shotgun (WGS) entry which is preliminary data.</text>
</comment>
<dbReference type="Gene3D" id="2.160.20.10">
    <property type="entry name" value="Single-stranded right-handed beta-helix, Pectin lyase-like"/>
    <property type="match status" value="1"/>
</dbReference>
<dbReference type="Proteomes" id="UP000815325">
    <property type="component" value="Unassembled WGS sequence"/>
</dbReference>
<dbReference type="InterPro" id="IPR011050">
    <property type="entry name" value="Pectin_lyase_fold/virulence"/>
</dbReference>
<evidence type="ECO:0000313" key="3">
    <source>
        <dbReference type="Proteomes" id="UP000815325"/>
    </source>
</evidence>
<sequence length="292" mass="30110">MVNLSRLCNALAEIALAEPAGCVVDLCGHTFAGGISDCDLSLPPKFTLCNGTLGMGTGKLATMTCNVTMKDLRIIGGNQSCVVDVRSSSSVTMLDCKVEGSGDGAVQVSCQACLIAEHCSLYSSQGSGLLVQKGGQAILRECESRGNMHHGALVGDQWSYLLAHSCVFEFNALDNVKVCCASMLLVGCHLNASKAFGLHAADAANGTAIACSISGNHQGNVSVKGAASIFLDGCECSGSYGDGWQVEGELSCLVARQCVTKNNFLDNAAEIAGGKCICLDSCDMGGEEICRG</sequence>
<dbReference type="Pfam" id="PF13229">
    <property type="entry name" value="Beta_helix"/>
    <property type="match status" value="1"/>
</dbReference>
<dbReference type="InterPro" id="IPR039448">
    <property type="entry name" value="Beta_helix"/>
</dbReference>